<comment type="caution">
    <text evidence="3">The sequence shown here is derived from an EMBL/GenBank/DDBJ whole genome shotgun (WGS) entry which is preliminary data.</text>
</comment>
<dbReference type="EMBL" id="BMLV01000002">
    <property type="protein sequence ID" value="GGP02730.1"/>
    <property type="molecule type" value="Genomic_DNA"/>
</dbReference>
<protein>
    <recommendedName>
        <fullName evidence="2">Lipocalin-like domain-containing protein</fullName>
    </recommendedName>
</protein>
<accession>A0ABQ2NHN1</accession>
<evidence type="ECO:0000256" key="1">
    <source>
        <dbReference type="SAM" id="SignalP"/>
    </source>
</evidence>
<dbReference type="InterPro" id="IPR024311">
    <property type="entry name" value="Lipocalin-like"/>
</dbReference>
<proteinExistence type="predicted"/>
<dbReference type="Pfam" id="PF13648">
    <property type="entry name" value="Lipocalin_4"/>
    <property type="match status" value="1"/>
</dbReference>
<keyword evidence="4" id="KW-1185">Reference proteome</keyword>
<evidence type="ECO:0000313" key="3">
    <source>
        <dbReference type="EMBL" id="GGP02730.1"/>
    </source>
</evidence>
<evidence type="ECO:0000313" key="4">
    <source>
        <dbReference type="Proteomes" id="UP000620064"/>
    </source>
</evidence>
<organism evidence="3 4">
    <name type="scientific">Cloacibacterium rupense</name>
    <dbReference type="NCBI Taxonomy" id="517423"/>
    <lineage>
        <taxon>Bacteria</taxon>
        <taxon>Pseudomonadati</taxon>
        <taxon>Bacteroidota</taxon>
        <taxon>Flavobacteriia</taxon>
        <taxon>Flavobacteriales</taxon>
        <taxon>Weeksellaceae</taxon>
    </lineage>
</organism>
<gene>
    <name evidence="3" type="ORF">GCM10010992_08300</name>
</gene>
<name>A0ABQ2NHN1_9FLAO</name>
<feature type="domain" description="Lipocalin-like" evidence="2">
    <location>
        <begin position="33"/>
        <end position="132"/>
    </location>
</feature>
<feature type="signal peptide" evidence="1">
    <location>
        <begin position="1"/>
        <end position="21"/>
    </location>
</feature>
<dbReference type="RefSeq" id="WP_188616833.1">
    <property type="nucleotide sequence ID" value="NZ_BMLV01000002.1"/>
</dbReference>
<sequence length="158" mass="17305">MKKLILFFFGAFLLLNLSCSRDDDSSDFSGSVLGSWYIYSVGLNGTVSQNGISTPINITQPLNSCMQKSTVTFNQDGTGNATSWEDTSGTCTKIQDENFTYTYDTSSKVLTIKMVSETDVTSLTKLTSSEMVGEENVTNFQVEGAMFSGKITTVMKRK</sequence>
<reference evidence="4" key="1">
    <citation type="journal article" date="2019" name="Int. J. Syst. Evol. Microbiol.">
        <title>The Global Catalogue of Microorganisms (GCM) 10K type strain sequencing project: providing services to taxonomists for standard genome sequencing and annotation.</title>
        <authorList>
            <consortium name="The Broad Institute Genomics Platform"/>
            <consortium name="The Broad Institute Genome Sequencing Center for Infectious Disease"/>
            <person name="Wu L."/>
            <person name="Ma J."/>
        </authorList>
    </citation>
    <scope>NUCLEOTIDE SEQUENCE [LARGE SCALE GENOMIC DNA]</scope>
    <source>
        <strain evidence="4">CGMCC 1.7656</strain>
    </source>
</reference>
<evidence type="ECO:0000259" key="2">
    <source>
        <dbReference type="Pfam" id="PF13648"/>
    </source>
</evidence>
<keyword evidence="1" id="KW-0732">Signal</keyword>
<dbReference type="Proteomes" id="UP000620064">
    <property type="component" value="Unassembled WGS sequence"/>
</dbReference>
<feature type="chain" id="PRO_5046379721" description="Lipocalin-like domain-containing protein" evidence="1">
    <location>
        <begin position="22"/>
        <end position="158"/>
    </location>
</feature>